<feature type="compositionally biased region" description="Basic residues" evidence="1">
    <location>
        <begin position="46"/>
        <end position="58"/>
    </location>
</feature>
<organism evidence="2 3">
    <name type="scientific">Dactylellina haptotyla (strain CBS 200.50)</name>
    <name type="common">Nematode-trapping fungus</name>
    <name type="synonym">Monacrosporium haptotylum</name>
    <dbReference type="NCBI Taxonomy" id="1284197"/>
    <lineage>
        <taxon>Eukaryota</taxon>
        <taxon>Fungi</taxon>
        <taxon>Dikarya</taxon>
        <taxon>Ascomycota</taxon>
        <taxon>Pezizomycotina</taxon>
        <taxon>Orbiliomycetes</taxon>
        <taxon>Orbiliales</taxon>
        <taxon>Orbiliaceae</taxon>
        <taxon>Dactylellina</taxon>
    </lineage>
</organism>
<dbReference type="HOGENOM" id="CLU_969838_0_0_1"/>
<sequence length="287" mass="31229">MTRIGSGPRTGVDVVDQAGPRACLSSQLAESGHRNSSVSVNEAGRLKHVRTGRRRRRSCGGASAVVGRTGSGICTLVDPAGKKLRYKLQSSARRRTSNKAFTLKPLDDLKDGPNERYILPALLVSGPATFITVRRFTGQKYPPLQFARPRLLPPSWPITPPSAIYSHRLLICFAAAANAPGSLQPRPPYPPRSSHSSQHNRLGFFSVIAPFASATESSSKTQLHHHHHHTTTTTTNMSSPRRRIETDVMKLYVLYAGSLDFCHSTKSGLILDNGIITLTLPEPLAAL</sequence>
<dbReference type="EMBL" id="AQGS01000239">
    <property type="protein sequence ID" value="EPS41463.1"/>
    <property type="molecule type" value="Genomic_DNA"/>
</dbReference>
<gene>
    <name evidence="2" type="ORF">H072_4632</name>
</gene>
<accession>S8BPT4</accession>
<dbReference type="Proteomes" id="UP000015100">
    <property type="component" value="Unassembled WGS sequence"/>
</dbReference>
<evidence type="ECO:0000313" key="3">
    <source>
        <dbReference type="Proteomes" id="UP000015100"/>
    </source>
</evidence>
<reference evidence="2 3" key="1">
    <citation type="journal article" date="2013" name="PLoS Genet.">
        <title>Genomic mechanisms accounting for the adaptation to parasitism in nematode-trapping fungi.</title>
        <authorList>
            <person name="Meerupati T."/>
            <person name="Andersson K.M."/>
            <person name="Friman E."/>
            <person name="Kumar D."/>
            <person name="Tunlid A."/>
            <person name="Ahren D."/>
        </authorList>
    </citation>
    <scope>NUCLEOTIDE SEQUENCE [LARGE SCALE GENOMIC DNA]</scope>
    <source>
        <strain evidence="2 3">CBS 200.50</strain>
    </source>
</reference>
<feature type="region of interest" description="Disordered" evidence="1">
    <location>
        <begin position="218"/>
        <end position="241"/>
    </location>
</feature>
<feature type="region of interest" description="Disordered" evidence="1">
    <location>
        <begin position="26"/>
        <end position="62"/>
    </location>
</feature>
<keyword evidence="3" id="KW-1185">Reference proteome</keyword>
<feature type="compositionally biased region" description="Polar residues" evidence="1">
    <location>
        <begin position="26"/>
        <end position="40"/>
    </location>
</feature>
<comment type="caution">
    <text evidence="2">The sequence shown here is derived from an EMBL/GenBank/DDBJ whole genome shotgun (WGS) entry which is preliminary data.</text>
</comment>
<protein>
    <submittedName>
        <fullName evidence="2">Uncharacterized protein</fullName>
    </submittedName>
</protein>
<proteinExistence type="predicted"/>
<evidence type="ECO:0000256" key="1">
    <source>
        <dbReference type="SAM" id="MobiDB-lite"/>
    </source>
</evidence>
<name>S8BPT4_DACHA</name>
<reference evidence="3" key="2">
    <citation type="submission" date="2013-04" db="EMBL/GenBank/DDBJ databases">
        <title>Genomic mechanisms accounting for the adaptation to parasitism in nematode-trapping fungi.</title>
        <authorList>
            <person name="Ahren D.G."/>
        </authorList>
    </citation>
    <scope>NUCLEOTIDE SEQUENCE [LARGE SCALE GENOMIC DNA]</scope>
    <source>
        <strain evidence="3">CBS 200.50</strain>
    </source>
</reference>
<evidence type="ECO:0000313" key="2">
    <source>
        <dbReference type="EMBL" id="EPS41463.1"/>
    </source>
</evidence>
<dbReference type="AlphaFoldDB" id="S8BPT4"/>